<keyword evidence="4" id="KW-0813">Transport</keyword>
<evidence type="ECO:0000256" key="8">
    <source>
        <dbReference type="ARBA" id="ARBA00031293"/>
    </source>
</evidence>
<dbReference type="RefSeq" id="WP_012199425.1">
    <property type="nucleotide sequence ID" value="NC_010001.1"/>
</dbReference>
<feature type="transmembrane region" description="Helical" evidence="9">
    <location>
        <begin position="202"/>
        <end position="226"/>
    </location>
</feature>
<dbReference type="Gene3D" id="1.10.3860.10">
    <property type="entry name" value="Sodium:dicarboxylate symporter"/>
    <property type="match status" value="1"/>
</dbReference>
<name>A9KPA9_LACP7</name>
<feature type="transmembrane region" description="Helical" evidence="9">
    <location>
        <begin position="6"/>
        <end position="24"/>
    </location>
</feature>
<feature type="transmembrane region" description="Helical" evidence="9">
    <location>
        <begin position="58"/>
        <end position="80"/>
    </location>
</feature>
<dbReference type="EMBL" id="CP000885">
    <property type="protein sequence ID" value="ABX41771.1"/>
    <property type="molecule type" value="Genomic_DNA"/>
</dbReference>
<evidence type="ECO:0000256" key="9">
    <source>
        <dbReference type="SAM" id="Phobius"/>
    </source>
</evidence>
<keyword evidence="5 9" id="KW-0812">Transmembrane</keyword>
<dbReference type="InterPro" id="IPR001991">
    <property type="entry name" value="Na-dicarboxylate_symporter"/>
</dbReference>
<feature type="transmembrane region" description="Helical" evidence="9">
    <location>
        <begin position="349"/>
        <end position="366"/>
    </location>
</feature>
<dbReference type="Pfam" id="PF00375">
    <property type="entry name" value="SDF"/>
    <property type="match status" value="1"/>
</dbReference>
<comment type="similarity">
    <text evidence="2">Belongs to the dicarboxylate/amino acid:cation symporter (DAACS) (TC 2.A.23) family.</text>
</comment>
<dbReference type="KEGG" id="cpy:Cphy_1396"/>
<dbReference type="GO" id="GO:0015184">
    <property type="term" value="F:L-cystine transmembrane transporter activity"/>
    <property type="evidence" value="ECO:0007669"/>
    <property type="project" value="TreeGrafter"/>
</dbReference>
<evidence type="ECO:0000256" key="1">
    <source>
        <dbReference type="ARBA" id="ARBA00004141"/>
    </source>
</evidence>
<dbReference type="HOGENOM" id="CLU_019375_0_3_9"/>
<comment type="subcellular location">
    <subcellularLocation>
        <location evidence="1">Membrane</location>
        <topology evidence="1">Multi-pass membrane protein</topology>
    </subcellularLocation>
</comment>
<keyword evidence="11" id="KW-1185">Reference proteome</keyword>
<feature type="transmembrane region" description="Helical" evidence="9">
    <location>
        <begin position="31"/>
        <end position="52"/>
    </location>
</feature>
<organism evidence="10 11">
    <name type="scientific">Lachnoclostridium phytofermentans (strain ATCC 700394 / DSM 18823 / ISDg)</name>
    <name type="common">Clostridium phytofermentans</name>
    <dbReference type="NCBI Taxonomy" id="357809"/>
    <lineage>
        <taxon>Bacteria</taxon>
        <taxon>Bacillati</taxon>
        <taxon>Bacillota</taxon>
        <taxon>Clostridia</taxon>
        <taxon>Lachnospirales</taxon>
        <taxon>Lachnospiraceae</taxon>
    </lineage>
</organism>
<evidence type="ECO:0000256" key="3">
    <source>
        <dbReference type="ARBA" id="ARBA00022031"/>
    </source>
</evidence>
<evidence type="ECO:0000256" key="7">
    <source>
        <dbReference type="ARBA" id="ARBA00023136"/>
    </source>
</evidence>
<dbReference type="GO" id="GO:0005886">
    <property type="term" value="C:plasma membrane"/>
    <property type="evidence" value="ECO:0007669"/>
    <property type="project" value="TreeGrafter"/>
</dbReference>
<feature type="transmembrane region" description="Helical" evidence="9">
    <location>
        <begin position="100"/>
        <end position="123"/>
    </location>
</feature>
<evidence type="ECO:0000256" key="6">
    <source>
        <dbReference type="ARBA" id="ARBA00022989"/>
    </source>
</evidence>
<dbReference type="AlphaFoldDB" id="A9KPA9"/>
<accession>A9KPA9</accession>
<evidence type="ECO:0000256" key="4">
    <source>
        <dbReference type="ARBA" id="ARBA00022448"/>
    </source>
</evidence>
<gene>
    <name evidence="10" type="ordered locus">Cphy_1396</name>
</gene>
<dbReference type="eggNOG" id="COG1823">
    <property type="taxonomic scope" value="Bacteria"/>
</dbReference>
<dbReference type="Proteomes" id="UP000000370">
    <property type="component" value="Chromosome"/>
</dbReference>
<dbReference type="InterPro" id="IPR036458">
    <property type="entry name" value="Na:dicarbo_symporter_sf"/>
</dbReference>
<dbReference type="PANTHER" id="PTHR42865:SF5">
    <property type="entry name" value="L-CYSTINE TRANSPORTER TCYP"/>
    <property type="match status" value="1"/>
</dbReference>
<evidence type="ECO:0000313" key="11">
    <source>
        <dbReference type="Proteomes" id="UP000000370"/>
    </source>
</evidence>
<evidence type="ECO:0000256" key="2">
    <source>
        <dbReference type="ARBA" id="ARBA00006148"/>
    </source>
</evidence>
<feature type="transmembrane region" description="Helical" evidence="9">
    <location>
        <begin position="163"/>
        <end position="181"/>
    </location>
</feature>
<dbReference type="GO" id="GO:0015293">
    <property type="term" value="F:symporter activity"/>
    <property type="evidence" value="ECO:0007669"/>
    <property type="project" value="InterPro"/>
</dbReference>
<feature type="transmembrane region" description="Helical" evidence="9">
    <location>
        <begin position="372"/>
        <end position="392"/>
    </location>
</feature>
<feature type="transmembrane region" description="Helical" evidence="9">
    <location>
        <begin position="238"/>
        <end position="263"/>
    </location>
</feature>
<proteinExistence type="inferred from homology"/>
<dbReference type="SUPFAM" id="SSF118215">
    <property type="entry name" value="Proton glutamate symport protein"/>
    <property type="match status" value="1"/>
</dbReference>
<keyword evidence="6 9" id="KW-1133">Transmembrane helix</keyword>
<evidence type="ECO:0000313" key="10">
    <source>
        <dbReference type="EMBL" id="ABX41771.1"/>
    </source>
</evidence>
<dbReference type="OrthoDB" id="7778689at2"/>
<dbReference type="PRINTS" id="PR00173">
    <property type="entry name" value="EDTRNSPORT"/>
</dbReference>
<protein>
    <recommendedName>
        <fullName evidence="3">L-cystine uptake protein TcyP</fullName>
    </recommendedName>
    <alternativeName>
        <fullName evidence="8">Transporter of cystine TcyP</fullName>
    </alternativeName>
</protein>
<dbReference type="PANTHER" id="PTHR42865">
    <property type="entry name" value="PROTON/GLUTAMATE-ASPARTATE SYMPORTER"/>
    <property type="match status" value="1"/>
</dbReference>
<keyword evidence="7 9" id="KW-0472">Membrane</keyword>
<reference evidence="11" key="1">
    <citation type="submission" date="2007-11" db="EMBL/GenBank/DDBJ databases">
        <title>Complete genome sequence of Clostridium phytofermentans ISDg.</title>
        <authorList>
            <person name="Leschine S.B."/>
            <person name="Warnick T.A."/>
            <person name="Blanchard J.L."/>
            <person name="Schnell D.J."/>
            <person name="Petit E.L."/>
            <person name="LaTouf W.G."/>
            <person name="Copeland A."/>
            <person name="Lucas S."/>
            <person name="Lapidus A."/>
            <person name="Barry K."/>
            <person name="Glavina del Rio T."/>
            <person name="Dalin E."/>
            <person name="Tice H."/>
            <person name="Pitluck S."/>
            <person name="Kiss H."/>
            <person name="Brettin T."/>
            <person name="Bruce D."/>
            <person name="Detter J.C."/>
            <person name="Han C."/>
            <person name="Kuske C."/>
            <person name="Schmutz J."/>
            <person name="Larimer F."/>
            <person name="Land M."/>
            <person name="Hauser L."/>
            <person name="Kyrpides N."/>
            <person name="Kim E.A."/>
            <person name="Richardson P."/>
        </authorList>
    </citation>
    <scope>NUCLEOTIDE SEQUENCE [LARGE SCALE GENOMIC DNA]</scope>
    <source>
        <strain evidence="11">ATCC 700394 / DSM 18823 / ISDg</strain>
    </source>
</reference>
<dbReference type="STRING" id="357809.Cphy_1396"/>
<sequence>MNIDFLALGALGAAAILIGALVFLRKKNVDFGLRTIIALIFGLGLGIVFAGHTSYVQLIGVVYANIISALVVPLLFFSVISSVSQLENIHQLKKIGVKSIGLLTSTTFIASTITIIVALALGVGKNALITLPTDYQAKEVPAITQVITDLFPKNFFAQASTNTVVPVIVFSLFIGIAVVSLSTKDPEGVKPFKNFVDSASKVINTVISFVIEFTPYAVLALVAHAVSNNGADKLLPLLPVLAIAYLLCVIQTFGVNSILIATIAKLNPFKFFKHIWPAQVIAFTTQSSVGTIPVTEKCLKNAGVSDSISSFVVPLGANVGMPGCAGIWPTLLAVFAIHGLNIEYSIGQYVILILIATLVSIGTVGVPGTATITATAVFAAAGLPIEIIVLLTPISSIVDMARTATNISAAATSALIVAKSENEIDLEKYNNFNKDTLYNGVELNAKSIVK</sequence>
<evidence type="ECO:0000256" key="5">
    <source>
        <dbReference type="ARBA" id="ARBA00022692"/>
    </source>
</evidence>